<evidence type="ECO:0000313" key="4">
    <source>
        <dbReference type="RefSeq" id="XP_070628296.1"/>
    </source>
</evidence>
<sequence>MDFTSENWEQLGQGQGDLFWDTALDNYWNLFLLNPPGPNLTFHPDGGEKLEALVKESPESTDTDMWDLSCLTRLIKPTSPTLEDEVSTTGPSGKSPRMNF</sequence>
<dbReference type="SUPFAM" id="SSF109640">
    <property type="entry name" value="KRAB domain (Kruppel-associated box)"/>
    <property type="match status" value="1"/>
</dbReference>
<evidence type="ECO:0000259" key="2">
    <source>
        <dbReference type="PROSITE" id="PS50805"/>
    </source>
</evidence>
<evidence type="ECO:0000313" key="3">
    <source>
        <dbReference type="Proteomes" id="UP001652663"/>
    </source>
</evidence>
<evidence type="ECO:0000313" key="5">
    <source>
        <dbReference type="RefSeq" id="XP_070628298.1"/>
    </source>
</evidence>
<dbReference type="GeneID" id="109572513"/>
<evidence type="ECO:0000256" key="1">
    <source>
        <dbReference type="SAM" id="MobiDB-lite"/>
    </source>
</evidence>
<feature type="domain" description="KRAB" evidence="2">
    <location>
        <begin position="1"/>
        <end position="63"/>
    </location>
</feature>
<keyword evidence="3" id="KW-1185">Reference proteome</keyword>
<protein>
    <submittedName>
        <fullName evidence="4 5">Zinc finger protein 473 isoform X2</fullName>
    </submittedName>
</protein>
<dbReference type="RefSeq" id="XP_070628298.1">
    <property type="nucleotide sequence ID" value="XM_070772197.1"/>
</dbReference>
<dbReference type="Gene3D" id="6.10.140.140">
    <property type="match status" value="1"/>
</dbReference>
<dbReference type="Proteomes" id="UP001652663">
    <property type="component" value="Chromosome 18"/>
</dbReference>
<dbReference type="PROSITE" id="PS50805">
    <property type="entry name" value="KRAB"/>
    <property type="match status" value="1"/>
</dbReference>
<dbReference type="InterPro" id="IPR001909">
    <property type="entry name" value="KRAB"/>
</dbReference>
<dbReference type="RefSeq" id="XP_070628296.1">
    <property type="nucleotide sequence ID" value="XM_070772195.1"/>
</dbReference>
<name>A0ABM4QYC7_BOSIN</name>
<dbReference type="Pfam" id="PF01352">
    <property type="entry name" value="KRAB"/>
    <property type="match status" value="1"/>
</dbReference>
<reference evidence="4 5" key="1">
    <citation type="submission" date="2025-05" db="UniProtKB">
        <authorList>
            <consortium name="RefSeq"/>
        </authorList>
    </citation>
    <scope>IDENTIFICATION</scope>
    <source>
        <tissue evidence="4 5">Blood</tissue>
    </source>
</reference>
<organism evidence="3 5">
    <name type="scientific">Bos indicus</name>
    <name type="common">Zebu</name>
    <dbReference type="NCBI Taxonomy" id="9915"/>
    <lineage>
        <taxon>Eukaryota</taxon>
        <taxon>Metazoa</taxon>
        <taxon>Chordata</taxon>
        <taxon>Craniata</taxon>
        <taxon>Vertebrata</taxon>
        <taxon>Euteleostomi</taxon>
        <taxon>Mammalia</taxon>
        <taxon>Eutheria</taxon>
        <taxon>Laurasiatheria</taxon>
        <taxon>Artiodactyla</taxon>
        <taxon>Ruminantia</taxon>
        <taxon>Pecora</taxon>
        <taxon>Bovidae</taxon>
        <taxon>Bovinae</taxon>
        <taxon>Bos</taxon>
    </lineage>
</organism>
<feature type="region of interest" description="Disordered" evidence="1">
    <location>
        <begin position="79"/>
        <end position="100"/>
    </location>
</feature>
<accession>A0ABM4QYC7</accession>
<dbReference type="InterPro" id="IPR036051">
    <property type="entry name" value="KRAB_dom_sf"/>
</dbReference>
<gene>
    <name evidence="4 5" type="primary">ZNF473</name>
</gene>
<proteinExistence type="predicted"/>